<dbReference type="Gene3D" id="3.40.50.620">
    <property type="entry name" value="HUPs"/>
    <property type="match status" value="1"/>
</dbReference>
<comment type="caution">
    <text evidence="10">The sequence shown here is derived from an EMBL/GenBank/DDBJ whole genome shotgun (WGS) entry which is preliminary data.</text>
</comment>
<evidence type="ECO:0000256" key="1">
    <source>
        <dbReference type="ARBA" id="ARBA00022598"/>
    </source>
</evidence>
<dbReference type="InterPro" id="IPR014729">
    <property type="entry name" value="Rossmann-like_a/b/a_fold"/>
</dbReference>
<feature type="binding site" evidence="7">
    <location>
        <begin position="13"/>
        <end position="17"/>
    </location>
    <ligand>
        <name>L-glutamate</name>
        <dbReference type="ChEBI" id="CHEBI:29985"/>
    </ligand>
</feature>
<dbReference type="HAMAP" id="MF_01428">
    <property type="entry name" value="Glu_Q_tRNA_synth"/>
    <property type="match status" value="1"/>
</dbReference>
<dbReference type="GO" id="GO:0006400">
    <property type="term" value="P:tRNA modification"/>
    <property type="evidence" value="ECO:0007669"/>
    <property type="project" value="InterPro"/>
</dbReference>
<feature type="domain" description="Glutamyl/glutaminyl-tRNA synthetase class Ib catalytic" evidence="9">
    <location>
        <begin position="13"/>
        <end position="287"/>
    </location>
</feature>
<reference evidence="11" key="1">
    <citation type="submission" date="2017-04" db="EMBL/GenBank/DDBJ databases">
        <title>Function of individual gut microbiota members based on whole genome sequencing of pure cultures obtained from chicken caecum.</title>
        <authorList>
            <person name="Medvecky M."/>
            <person name="Cejkova D."/>
            <person name="Polansky O."/>
            <person name="Karasova D."/>
            <person name="Kubasova T."/>
            <person name="Cizek A."/>
            <person name="Rychlik I."/>
        </authorList>
    </citation>
    <scope>NUCLEOTIDE SEQUENCE [LARGE SCALE GENOMIC DNA]</scope>
    <source>
        <strain evidence="11">An70</strain>
    </source>
</reference>
<evidence type="ECO:0000256" key="2">
    <source>
        <dbReference type="ARBA" id="ARBA00022723"/>
    </source>
</evidence>
<dbReference type="AlphaFoldDB" id="A0A1Y3U320"/>
<protein>
    <recommendedName>
        <fullName evidence="7">Glutamyl-Q tRNA(Asp) synthetase</fullName>
        <shortName evidence="7">Glu-Q-RSs</shortName>
        <ecNumber evidence="7">6.1.1.-</ecNumber>
    </recommendedName>
</protein>
<organism evidence="10 11">
    <name type="scientific">Enorma massiliensis</name>
    <dbReference type="NCBI Taxonomy" id="1472761"/>
    <lineage>
        <taxon>Bacteria</taxon>
        <taxon>Bacillati</taxon>
        <taxon>Actinomycetota</taxon>
        <taxon>Coriobacteriia</taxon>
        <taxon>Coriobacteriales</taxon>
        <taxon>Coriobacteriaceae</taxon>
        <taxon>Enorma</taxon>
    </lineage>
</organism>
<dbReference type="NCBIfam" id="TIGR03838">
    <property type="entry name" value="queuosine_YadB"/>
    <property type="match status" value="1"/>
</dbReference>
<evidence type="ECO:0000256" key="7">
    <source>
        <dbReference type="HAMAP-Rule" id="MF_01428"/>
    </source>
</evidence>
<evidence type="ECO:0000256" key="8">
    <source>
        <dbReference type="RuleBase" id="RU363037"/>
    </source>
</evidence>
<dbReference type="GO" id="GO:0005524">
    <property type="term" value="F:ATP binding"/>
    <property type="evidence" value="ECO:0007669"/>
    <property type="project" value="UniProtKB-KW"/>
</dbReference>
<dbReference type="GO" id="GO:0006424">
    <property type="term" value="P:glutamyl-tRNA aminoacylation"/>
    <property type="evidence" value="ECO:0007669"/>
    <property type="project" value="InterPro"/>
</dbReference>
<accession>A0A1Y3U320</accession>
<feature type="binding site" evidence="7">
    <location>
        <position position="107"/>
    </location>
    <ligand>
        <name>Zn(2+)</name>
        <dbReference type="ChEBI" id="CHEBI:29105"/>
    </ligand>
</feature>
<dbReference type="PROSITE" id="PS00178">
    <property type="entry name" value="AA_TRNA_LIGASE_I"/>
    <property type="match status" value="1"/>
</dbReference>
<dbReference type="GO" id="GO:0008270">
    <property type="term" value="F:zinc ion binding"/>
    <property type="evidence" value="ECO:0007669"/>
    <property type="project" value="UniProtKB-UniRule"/>
</dbReference>
<dbReference type="PRINTS" id="PR00987">
    <property type="entry name" value="TRNASYNTHGLU"/>
</dbReference>
<keyword evidence="2 7" id="KW-0479">Metal-binding</keyword>
<proteinExistence type="inferred from homology"/>
<dbReference type="PANTHER" id="PTHR43311:SF1">
    <property type="entry name" value="GLUTAMYL-Q TRNA(ASP) SYNTHETASE"/>
    <property type="match status" value="1"/>
</dbReference>
<evidence type="ECO:0000256" key="6">
    <source>
        <dbReference type="ARBA" id="ARBA00023146"/>
    </source>
</evidence>
<evidence type="ECO:0000256" key="5">
    <source>
        <dbReference type="ARBA" id="ARBA00022840"/>
    </source>
</evidence>
<dbReference type="InterPro" id="IPR020058">
    <property type="entry name" value="Glu/Gln-tRNA-synth_Ib_cat-dom"/>
</dbReference>
<dbReference type="EC" id="6.1.1.-" evidence="7"/>
<dbReference type="eggNOG" id="COG0008">
    <property type="taxonomic scope" value="Bacteria"/>
</dbReference>
<dbReference type="InterPro" id="IPR001412">
    <property type="entry name" value="aa-tRNA-synth_I_CS"/>
</dbReference>
<feature type="binding site" evidence="7">
    <location>
        <position position="127"/>
    </location>
    <ligand>
        <name>Zn(2+)</name>
        <dbReference type="ChEBI" id="CHEBI:29105"/>
    </ligand>
</feature>
<dbReference type="STRING" id="1118060.GCA_000311845_01533"/>
<dbReference type="NCBIfam" id="NF004315">
    <property type="entry name" value="PRK05710.1-4"/>
    <property type="match status" value="1"/>
</dbReference>
<evidence type="ECO:0000259" key="9">
    <source>
        <dbReference type="Pfam" id="PF00749"/>
    </source>
</evidence>
<keyword evidence="11" id="KW-1185">Reference proteome</keyword>
<comment type="function">
    <text evidence="7">Catalyzes the tRNA-independent activation of glutamate in presence of ATP and the subsequent transfer of glutamate onto a tRNA(Asp). Glutamate is transferred on the 2-amino-5-(4,5-dihydroxy-2-cyclopenten-1-yl) moiety of the queuosine in the wobble position of the QUC anticodon.</text>
</comment>
<dbReference type="PANTHER" id="PTHR43311">
    <property type="entry name" value="GLUTAMATE--TRNA LIGASE"/>
    <property type="match status" value="1"/>
</dbReference>
<keyword evidence="6 7" id="KW-0030">Aminoacyl-tRNA synthetase</keyword>
<gene>
    <name evidence="7" type="primary">gluQ</name>
    <name evidence="10" type="ORF">B5G21_05825</name>
</gene>
<feature type="binding site" evidence="7">
    <location>
        <position position="214"/>
    </location>
    <ligand>
        <name>L-glutamate</name>
        <dbReference type="ChEBI" id="CHEBI:29985"/>
    </ligand>
</feature>
<feature type="binding site" evidence="7">
    <location>
        <position position="105"/>
    </location>
    <ligand>
        <name>Zn(2+)</name>
        <dbReference type="ChEBI" id="CHEBI:29105"/>
    </ligand>
</feature>
<evidence type="ECO:0000256" key="4">
    <source>
        <dbReference type="ARBA" id="ARBA00022833"/>
    </source>
</evidence>
<keyword evidence="4 7" id="KW-0862">Zinc</keyword>
<keyword evidence="1 7" id="KW-0436">Ligase</keyword>
<evidence type="ECO:0000256" key="3">
    <source>
        <dbReference type="ARBA" id="ARBA00022741"/>
    </source>
</evidence>
<feature type="binding site" evidence="7">
    <location>
        <position position="255"/>
    </location>
    <ligand>
        <name>ATP</name>
        <dbReference type="ChEBI" id="CHEBI:30616"/>
    </ligand>
</feature>
<dbReference type="GO" id="GO:0004818">
    <property type="term" value="F:glutamate-tRNA ligase activity"/>
    <property type="evidence" value="ECO:0007669"/>
    <property type="project" value="TreeGrafter"/>
</dbReference>
<feature type="binding site" evidence="7">
    <location>
        <position position="49"/>
    </location>
    <ligand>
        <name>L-glutamate</name>
        <dbReference type="ChEBI" id="CHEBI:29985"/>
    </ligand>
</feature>
<dbReference type="InterPro" id="IPR022380">
    <property type="entry name" value="Glu-Q_tRNA(Asp)_Synthase"/>
</dbReference>
<dbReference type="NCBIfam" id="NF004314">
    <property type="entry name" value="PRK05710.1-3"/>
    <property type="match status" value="1"/>
</dbReference>
<feature type="binding site" evidence="7">
    <location>
        <position position="196"/>
    </location>
    <ligand>
        <name>L-glutamate</name>
        <dbReference type="ChEBI" id="CHEBI:29985"/>
    </ligand>
</feature>
<keyword evidence="5 7" id="KW-0067">ATP-binding</keyword>
<feature type="short sequence motif" description="'HIGH' region" evidence="7">
    <location>
        <begin position="16"/>
        <end position="26"/>
    </location>
</feature>
<dbReference type="Proteomes" id="UP000196560">
    <property type="component" value="Unassembled WGS sequence"/>
</dbReference>
<keyword evidence="3 7" id="KW-0547">Nucleotide-binding</keyword>
<sequence>MDTEHGQSKPIGRFAPTPSGRMHLGNIYASLLAWLSIRSANGTLLLRIEDLDERTRSGPWTSLLLDDLRWLGLYWEGEPVFQHDREELYRNAVERLTAAGLTYPCFCTRAELHAASAPHASDGTPVYAGTCRNLTPAEVAARSAVRPPATRLRVPVCESPEGTISFTDRVFGRQRQTLALDCGDFLIRRSDGVFAYQLAVVVDDAAMGVNEIVRGCDLLSSTPRQIYLQCLLGYDEPRYGHIPLLLAPDGRRLAKRDHDLDMEELRQRFGTAEHLLGWVAHLAGITPDDKPRSAEELVAFFSWDKLREHHENIVIRRASL</sequence>
<feature type="binding site" evidence="7">
    <location>
        <position position="131"/>
    </location>
    <ligand>
        <name>Zn(2+)</name>
        <dbReference type="ChEBI" id="CHEBI:29105"/>
    </ligand>
</feature>
<comment type="similarity">
    <text evidence="7">Belongs to the class-I aminoacyl-tRNA synthetase family. GluQ subfamily.</text>
</comment>
<dbReference type="EMBL" id="NFHO01000005">
    <property type="protein sequence ID" value="OUN43151.1"/>
    <property type="molecule type" value="Genomic_DNA"/>
</dbReference>
<feature type="short sequence motif" description="'KMSKS' region" evidence="7">
    <location>
        <begin position="252"/>
        <end position="256"/>
    </location>
</feature>
<name>A0A1Y3U320_9ACTN</name>
<dbReference type="InterPro" id="IPR049940">
    <property type="entry name" value="GluQ/Sye"/>
</dbReference>
<evidence type="ECO:0000313" key="11">
    <source>
        <dbReference type="Proteomes" id="UP000196560"/>
    </source>
</evidence>
<dbReference type="InterPro" id="IPR000924">
    <property type="entry name" value="Glu/Gln-tRNA-synth"/>
</dbReference>
<evidence type="ECO:0000313" key="10">
    <source>
        <dbReference type="EMBL" id="OUN43151.1"/>
    </source>
</evidence>
<dbReference type="GO" id="GO:0005829">
    <property type="term" value="C:cytosol"/>
    <property type="evidence" value="ECO:0007669"/>
    <property type="project" value="TreeGrafter"/>
</dbReference>
<comment type="cofactor">
    <cofactor evidence="7">
        <name>Zn(2+)</name>
        <dbReference type="ChEBI" id="CHEBI:29105"/>
    </cofactor>
    <text evidence="7">Binds 1 zinc ion per subunit.</text>
</comment>
<dbReference type="Pfam" id="PF00749">
    <property type="entry name" value="tRNA-synt_1c"/>
    <property type="match status" value="1"/>
</dbReference>
<dbReference type="SUPFAM" id="SSF52374">
    <property type="entry name" value="Nucleotidylyl transferase"/>
    <property type="match status" value="1"/>
</dbReference>
<keyword evidence="8" id="KW-0648">Protein biosynthesis</keyword>